<name>A0A9P8RGV6_9PEZI</name>
<sequence>MSSSQGLNYIVDWWYPYYQSCQKYLLVIAQHTNHVQALAASVNLRLPFQILQPPNGDDILTIYIRRLVATGLDTPSILYLFFGDDWPMGIGHIHQVERRNYLCAAKSASWLEVKSYYDVGDGQSIPYLRPLQNATEEEIVAAESAWSAWLAMQDWMVGPRSP</sequence>
<dbReference type="PANTHER" id="PTHR42087">
    <property type="entry name" value="ILP IS AN APOPTOSIS INHIBITOR"/>
    <property type="match status" value="1"/>
</dbReference>
<comment type="caution">
    <text evidence="1">The sequence shown here is derived from an EMBL/GenBank/DDBJ whole genome shotgun (WGS) entry which is preliminary data.</text>
</comment>
<dbReference type="RefSeq" id="XP_045952111.1">
    <property type="nucleotide sequence ID" value="XM_046105218.1"/>
</dbReference>
<accession>A0A9P8RGV6</accession>
<reference evidence="1" key="1">
    <citation type="journal article" date="2021" name="Nat. Commun.">
        <title>Genetic determinants of endophytism in the Arabidopsis root mycobiome.</title>
        <authorList>
            <person name="Mesny F."/>
            <person name="Miyauchi S."/>
            <person name="Thiergart T."/>
            <person name="Pickel B."/>
            <person name="Atanasova L."/>
            <person name="Karlsson M."/>
            <person name="Huettel B."/>
            <person name="Barry K.W."/>
            <person name="Haridas S."/>
            <person name="Chen C."/>
            <person name="Bauer D."/>
            <person name="Andreopoulos W."/>
            <person name="Pangilinan J."/>
            <person name="LaButti K."/>
            <person name="Riley R."/>
            <person name="Lipzen A."/>
            <person name="Clum A."/>
            <person name="Drula E."/>
            <person name="Henrissat B."/>
            <person name="Kohler A."/>
            <person name="Grigoriev I.V."/>
            <person name="Martin F.M."/>
            <person name="Hacquard S."/>
        </authorList>
    </citation>
    <scope>NUCLEOTIDE SEQUENCE</scope>
    <source>
        <strain evidence="1">MPI-SDFR-AT-0073</strain>
    </source>
</reference>
<dbReference type="EMBL" id="JAGPXC010000011">
    <property type="protein sequence ID" value="KAH6645597.1"/>
    <property type="molecule type" value="Genomic_DNA"/>
</dbReference>
<dbReference type="InterPro" id="IPR053267">
    <property type="entry name" value="Verrucosidin_biosynth-assoc"/>
</dbReference>
<proteinExistence type="predicted"/>
<dbReference type="OrthoDB" id="5335812at2759"/>
<organism evidence="1 2">
    <name type="scientific">Truncatella angustata</name>
    <dbReference type="NCBI Taxonomy" id="152316"/>
    <lineage>
        <taxon>Eukaryota</taxon>
        <taxon>Fungi</taxon>
        <taxon>Dikarya</taxon>
        <taxon>Ascomycota</taxon>
        <taxon>Pezizomycotina</taxon>
        <taxon>Sordariomycetes</taxon>
        <taxon>Xylariomycetidae</taxon>
        <taxon>Amphisphaeriales</taxon>
        <taxon>Sporocadaceae</taxon>
        <taxon>Truncatella</taxon>
    </lineage>
</organism>
<keyword evidence="2" id="KW-1185">Reference proteome</keyword>
<evidence type="ECO:0000313" key="2">
    <source>
        <dbReference type="Proteomes" id="UP000758603"/>
    </source>
</evidence>
<dbReference type="Proteomes" id="UP000758603">
    <property type="component" value="Unassembled WGS sequence"/>
</dbReference>
<dbReference type="AlphaFoldDB" id="A0A9P8RGV6"/>
<evidence type="ECO:0000313" key="1">
    <source>
        <dbReference type="EMBL" id="KAH6645597.1"/>
    </source>
</evidence>
<dbReference type="GeneID" id="70134109"/>
<protein>
    <submittedName>
        <fullName evidence="1">Uncharacterized protein</fullName>
    </submittedName>
</protein>
<gene>
    <name evidence="1" type="ORF">BKA67DRAFT_595862</name>
</gene>
<dbReference type="PANTHER" id="PTHR42087:SF1">
    <property type="entry name" value="ILP IS AN APOPTOSIS INHIBITOR"/>
    <property type="match status" value="1"/>
</dbReference>